<dbReference type="Proteomes" id="UP000887013">
    <property type="component" value="Unassembled WGS sequence"/>
</dbReference>
<gene>
    <name evidence="2" type="ORF">NPIL_370471</name>
</gene>
<sequence length="174" mass="19315">MVVLVVLEVGYYLLLISLAFILQGDLPSFIQIVGFVTVGELLKLYLEPKLAKNADVPNTTMVPMIKKKQTDGNVILKVQPFTVALDVDVQLPPAEKQNEYIKNKKSCPIVQSIHVYKMCVALGLDAELSDMKKRQPFVPKLQKQSAAKRPPTVKSLVVFKLCDALKLPAQLAEL</sequence>
<dbReference type="OrthoDB" id="6464136at2759"/>
<evidence type="ECO:0000313" key="3">
    <source>
        <dbReference type="Proteomes" id="UP000887013"/>
    </source>
</evidence>
<name>A0A8X6P4L7_NEPPI</name>
<evidence type="ECO:0000256" key="1">
    <source>
        <dbReference type="SAM" id="Phobius"/>
    </source>
</evidence>
<keyword evidence="1" id="KW-1133">Transmembrane helix</keyword>
<keyword evidence="3" id="KW-1185">Reference proteome</keyword>
<feature type="transmembrane region" description="Helical" evidence="1">
    <location>
        <begin position="5"/>
        <end position="22"/>
    </location>
</feature>
<keyword evidence="1" id="KW-0472">Membrane</keyword>
<proteinExistence type="predicted"/>
<accession>A0A8X6P4L7</accession>
<reference evidence="2" key="1">
    <citation type="submission" date="2020-08" db="EMBL/GenBank/DDBJ databases">
        <title>Multicomponent nature underlies the extraordinary mechanical properties of spider dragline silk.</title>
        <authorList>
            <person name="Kono N."/>
            <person name="Nakamura H."/>
            <person name="Mori M."/>
            <person name="Yoshida Y."/>
            <person name="Ohtoshi R."/>
            <person name="Malay A.D."/>
            <person name="Moran D.A.P."/>
            <person name="Tomita M."/>
            <person name="Numata K."/>
            <person name="Arakawa K."/>
        </authorList>
    </citation>
    <scope>NUCLEOTIDE SEQUENCE</scope>
</reference>
<organism evidence="2 3">
    <name type="scientific">Nephila pilipes</name>
    <name type="common">Giant wood spider</name>
    <name type="synonym">Nephila maculata</name>
    <dbReference type="NCBI Taxonomy" id="299642"/>
    <lineage>
        <taxon>Eukaryota</taxon>
        <taxon>Metazoa</taxon>
        <taxon>Ecdysozoa</taxon>
        <taxon>Arthropoda</taxon>
        <taxon>Chelicerata</taxon>
        <taxon>Arachnida</taxon>
        <taxon>Araneae</taxon>
        <taxon>Araneomorphae</taxon>
        <taxon>Entelegynae</taxon>
        <taxon>Araneoidea</taxon>
        <taxon>Nephilidae</taxon>
        <taxon>Nephila</taxon>
    </lineage>
</organism>
<keyword evidence="1" id="KW-0812">Transmembrane</keyword>
<dbReference type="EMBL" id="BMAW01065599">
    <property type="protein sequence ID" value="GFT51117.1"/>
    <property type="molecule type" value="Genomic_DNA"/>
</dbReference>
<evidence type="ECO:0000313" key="2">
    <source>
        <dbReference type="EMBL" id="GFT51117.1"/>
    </source>
</evidence>
<dbReference type="AlphaFoldDB" id="A0A8X6P4L7"/>
<protein>
    <submittedName>
        <fullName evidence="2">Uncharacterized protein</fullName>
    </submittedName>
</protein>
<comment type="caution">
    <text evidence="2">The sequence shown here is derived from an EMBL/GenBank/DDBJ whole genome shotgun (WGS) entry which is preliminary data.</text>
</comment>